<evidence type="ECO:0000256" key="1">
    <source>
        <dbReference type="SAM" id="Phobius"/>
    </source>
</evidence>
<feature type="domain" description="TIR" evidence="2">
    <location>
        <begin position="5"/>
        <end position="122"/>
    </location>
</feature>
<protein>
    <submittedName>
        <fullName evidence="3">Toll/interleukin-1 receptor domain-containing protein</fullName>
    </submittedName>
</protein>
<dbReference type="InterPro" id="IPR035897">
    <property type="entry name" value="Toll_tir_struct_dom_sf"/>
</dbReference>
<gene>
    <name evidence="3" type="ORF">SG34_009710</name>
</gene>
<proteinExistence type="predicted"/>
<dbReference type="GO" id="GO:0007165">
    <property type="term" value="P:signal transduction"/>
    <property type="evidence" value="ECO:0007669"/>
    <property type="project" value="InterPro"/>
</dbReference>
<keyword evidence="1" id="KW-1133">Transmembrane helix</keyword>
<dbReference type="SUPFAM" id="SSF52200">
    <property type="entry name" value="Toll/Interleukin receptor TIR domain"/>
    <property type="match status" value="1"/>
</dbReference>
<keyword evidence="1" id="KW-0472">Membrane</keyword>
<sequence>MSGEIFVSYRWGEQSKAAAWQLYSALQQKLGKDRIVIDVRSEFTGENIRTKILQDLKAAKILLVVIHPDWIEGIPQLHHEDNYIKLEIEAAIELGLRIIPVLLEGAEMPGKEVLPDSLFTVADTGAFAITASEAYDQAVNRLALTLKAHLPGKTVALLEWFADKNSAGNLVFGLMIAAAFLLFISRMLDIHMLYFTTSVRTDLAGEQADRVIEREGGVLMAWNWSFVILVVIPAMTLLFSNTLRQGRELLEHLRIRKMLFFVGPDNLMMPMASRGLWDNIVRPTAAWFRFFVVLGVILAIVQWYQYSGQWYWQAYSRELFLRVSTGEDWHIAWALGLDNLAHSGPYIISFSLVMYLFYTISSVITYSYYAFLFNFFSELSQLTSSAGARGSQVLKMDVNDRESGGLAAFRQIQSCHAQFCLWSLVAMYLMALRNAYLPHVCYLPQELLAYFASPAQALEQCGSMGRFTANIYLSFQSVILSLLRGQPDFSLLFFTYSEPNLFILGSLFYMILIGGFFYLISSRMRSIVELSRRHAGAGTGNRLLSELKSETRKVLVILMTGALSIVFLNLGPLVLCLAMIWLFFRRKAH</sequence>
<dbReference type="Pfam" id="PF13676">
    <property type="entry name" value="TIR_2"/>
    <property type="match status" value="1"/>
</dbReference>
<dbReference type="EMBL" id="CP059733">
    <property type="protein sequence ID" value="WDE07133.1"/>
    <property type="molecule type" value="Genomic_DNA"/>
</dbReference>
<keyword evidence="4" id="KW-1185">Reference proteome</keyword>
<name>A0AAE9Z8A8_9GAMM</name>
<feature type="transmembrane region" description="Helical" evidence="1">
    <location>
        <begin position="221"/>
        <end position="239"/>
    </location>
</feature>
<evidence type="ECO:0000313" key="3">
    <source>
        <dbReference type="EMBL" id="WDE07133.1"/>
    </source>
</evidence>
<keyword evidence="1" id="KW-0812">Transmembrane</keyword>
<organism evidence="3 4">
    <name type="scientific">Thalassomonas viridans</name>
    <dbReference type="NCBI Taxonomy" id="137584"/>
    <lineage>
        <taxon>Bacteria</taxon>
        <taxon>Pseudomonadati</taxon>
        <taxon>Pseudomonadota</taxon>
        <taxon>Gammaproteobacteria</taxon>
        <taxon>Alteromonadales</taxon>
        <taxon>Colwelliaceae</taxon>
        <taxon>Thalassomonas</taxon>
    </lineage>
</organism>
<dbReference type="InterPro" id="IPR000157">
    <property type="entry name" value="TIR_dom"/>
</dbReference>
<dbReference type="AlphaFoldDB" id="A0AAE9Z8A8"/>
<reference evidence="3 4" key="2">
    <citation type="journal article" date="2022" name="Mar. Drugs">
        <title>Bioassay-Guided Fractionation Leads to the Detection of Cholic Acid Generated by the Rare Thalassomonas sp.</title>
        <authorList>
            <person name="Pheiffer F."/>
            <person name="Schneider Y.K."/>
            <person name="Hansen E.H."/>
            <person name="Andersen J.H."/>
            <person name="Isaksson J."/>
            <person name="Busche T."/>
            <person name="R C."/>
            <person name="Kalinowski J."/>
            <person name="Zyl L.V."/>
            <person name="Trindade M."/>
        </authorList>
    </citation>
    <scope>NUCLEOTIDE SEQUENCE [LARGE SCALE GENOMIC DNA]</scope>
    <source>
        <strain evidence="3 4">XOM25</strain>
    </source>
</reference>
<feature type="transmembrane region" description="Helical" evidence="1">
    <location>
        <begin position="346"/>
        <end position="371"/>
    </location>
</feature>
<feature type="transmembrane region" description="Helical" evidence="1">
    <location>
        <begin position="419"/>
        <end position="437"/>
    </location>
</feature>
<reference evidence="3 4" key="1">
    <citation type="journal article" date="2015" name="Genome Announc.">
        <title>Draft Genome Sequences of Marine Isolates of Thalassomonas viridans and Thalassomonas actiniarum.</title>
        <authorList>
            <person name="Olonade I."/>
            <person name="van Zyl L.J."/>
            <person name="Trindade M."/>
        </authorList>
    </citation>
    <scope>NUCLEOTIDE SEQUENCE [LARGE SCALE GENOMIC DNA]</scope>
    <source>
        <strain evidence="3 4">XOM25</strain>
    </source>
</reference>
<dbReference type="KEGG" id="tvd:SG34_009710"/>
<evidence type="ECO:0000259" key="2">
    <source>
        <dbReference type="Pfam" id="PF13676"/>
    </source>
</evidence>
<feature type="transmembrane region" description="Helical" evidence="1">
    <location>
        <begin position="501"/>
        <end position="520"/>
    </location>
</feature>
<accession>A0AAE9Z8A8</accession>
<evidence type="ECO:0000313" key="4">
    <source>
        <dbReference type="Proteomes" id="UP000032352"/>
    </source>
</evidence>
<feature type="transmembrane region" description="Helical" evidence="1">
    <location>
        <begin position="554"/>
        <end position="584"/>
    </location>
</feature>
<dbReference type="RefSeq" id="WP_044841689.1">
    <property type="nucleotide sequence ID" value="NZ_CP059733.1"/>
</dbReference>
<keyword evidence="3" id="KW-0675">Receptor</keyword>
<feature type="transmembrane region" description="Helical" evidence="1">
    <location>
        <begin position="286"/>
        <end position="306"/>
    </location>
</feature>
<dbReference type="Gene3D" id="3.40.50.10140">
    <property type="entry name" value="Toll/interleukin-1 receptor homology (TIR) domain"/>
    <property type="match status" value="1"/>
</dbReference>
<feature type="transmembrane region" description="Helical" evidence="1">
    <location>
        <begin position="170"/>
        <end position="188"/>
    </location>
</feature>
<dbReference type="Proteomes" id="UP000032352">
    <property type="component" value="Chromosome"/>
</dbReference>